<proteinExistence type="predicted"/>
<protein>
    <submittedName>
        <fullName evidence="8">DNA internalization-related competence protein ComEC/Rec2</fullName>
    </submittedName>
</protein>
<feature type="transmembrane region" description="Helical" evidence="6">
    <location>
        <begin position="7"/>
        <end position="37"/>
    </location>
</feature>
<evidence type="ECO:0000256" key="5">
    <source>
        <dbReference type="ARBA" id="ARBA00023136"/>
    </source>
</evidence>
<dbReference type="InterPro" id="IPR035681">
    <property type="entry name" value="ComA-like_MBL"/>
</dbReference>
<dbReference type="InterPro" id="IPR025405">
    <property type="entry name" value="DUF4131"/>
</dbReference>
<dbReference type="InterPro" id="IPR001279">
    <property type="entry name" value="Metallo-B-lactamas"/>
</dbReference>
<dbReference type="InterPro" id="IPR004477">
    <property type="entry name" value="ComEC_N"/>
</dbReference>
<keyword evidence="5 6" id="KW-0472">Membrane</keyword>
<dbReference type="Pfam" id="PF03772">
    <property type="entry name" value="Competence"/>
    <property type="match status" value="1"/>
</dbReference>
<keyword evidence="9" id="KW-1185">Reference proteome</keyword>
<organism evidence="8 9">
    <name type="scientific">Gracilibacillus caseinilyticus</name>
    <dbReference type="NCBI Taxonomy" id="2932256"/>
    <lineage>
        <taxon>Bacteria</taxon>
        <taxon>Bacillati</taxon>
        <taxon>Bacillota</taxon>
        <taxon>Bacilli</taxon>
        <taxon>Bacillales</taxon>
        <taxon>Bacillaceae</taxon>
        <taxon>Gracilibacillus</taxon>
    </lineage>
</organism>
<feature type="transmembrane region" description="Helical" evidence="6">
    <location>
        <begin position="43"/>
        <end position="62"/>
    </location>
</feature>
<evidence type="ECO:0000259" key="7">
    <source>
        <dbReference type="SMART" id="SM00849"/>
    </source>
</evidence>
<keyword evidence="3 6" id="KW-0812">Transmembrane</keyword>
<reference evidence="8 9" key="1">
    <citation type="submission" date="2022-04" db="EMBL/GenBank/DDBJ databases">
        <title>Gracilibacillus sp. isolated from saltern.</title>
        <authorList>
            <person name="Won M."/>
            <person name="Lee C.-M."/>
            <person name="Woen H.-Y."/>
            <person name="Kwon S.-W."/>
        </authorList>
    </citation>
    <scope>NUCLEOTIDE SEQUENCE [LARGE SCALE GENOMIC DNA]</scope>
    <source>
        <strain evidence="8 9">SSWR10-1</strain>
    </source>
</reference>
<dbReference type="EMBL" id="CP095072">
    <property type="protein sequence ID" value="UOQ47392.1"/>
    <property type="molecule type" value="Genomic_DNA"/>
</dbReference>
<dbReference type="InterPro" id="IPR036866">
    <property type="entry name" value="RibonucZ/Hydroxyglut_hydro"/>
</dbReference>
<dbReference type="RefSeq" id="WP_244716478.1">
    <property type="nucleotide sequence ID" value="NZ_CP095072.1"/>
</dbReference>
<accession>A0ABY4ESI6</accession>
<dbReference type="Gene3D" id="3.60.15.10">
    <property type="entry name" value="Ribonuclease Z/Hydroxyacylglutathione hydrolase-like"/>
    <property type="match status" value="1"/>
</dbReference>
<feature type="transmembrane region" description="Helical" evidence="6">
    <location>
        <begin position="235"/>
        <end position="256"/>
    </location>
</feature>
<keyword evidence="2" id="KW-1003">Cell membrane</keyword>
<feature type="transmembrane region" description="Helical" evidence="6">
    <location>
        <begin position="351"/>
        <end position="375"/>
    </location>
</feature>
<feature type="domain" description="Metallo-beta-lactamase" evidence="7">
    <location>
        <begin position="507"/>
        <end position="708"/>
    </location>
</feature>
<evidence type="ECO:0000256" key="6">
    <source>
        <dbReference type="SAM" id="Phobius"/>
    </source>
</evidence>
<feature type="transmembrane region" description="Helical" evidence="6">
    <location>
        <begin position="475"/>
        <end position="494"/>
    </location>
</feature>
<dbReference type="NCBIfam" id="TIGR00361">
    <property type="entry name" value="ComEC_Rec2"/>
    <property type="match status" value="1"/>
</dbReference>
<feature type="transmembrane region" description="Helical" evidence="6">
    <location>
        <begin position="382"/>
        <end position="409"/>
    </location>
</feature>
<dbReference type="PANTHER" id="PTHR30619">
    <property type="entry name" value="DNA INTERNALIZATION/COMPETENCE PROTEIN COMEC/REC2"/>
    <property type="match status" value="1"/>
</dbReference>
<dbReference type="InterPro" id="IPR004797">
    <property type="entry name" value="Competence_ComEC/Rec2"/>
</dbReference>
<dbReference type="Pfam" id="PF13567">
    <property type="entry name" value="DUF4131"/>
    <property type="match status" value="1"/>
</dbReference>
<gene>
    <name evidence="8" type="ORF">MUN88_15125</name>
</gene>
<feature type="transmembrane region" description="Helical" evidence="6">
    <location>
        <begin position="196"/>
        <end position="215"/>
    </location>
</feature>
<dbReference type="NCBIfam" id="TIGR00360">
    <property type="entry name" value="ComEC_N-term"/>
    <property type="match status" value="1"/>
</dbReference>
<dbReference type="PANTHER" id="PTHR30619:SF1">
    <property type="entry name" value="RECOMBINATION PROTEIN 2"/>
    <property type="match status" value="1"/>
</dbReference>
<feature type="transmembrane region" description="Helical" evidence="6">
    <location>
        <begin position="263"/>
        <end position="296"/>
    </location>
</feature>
<dbReference type="SMART" id="SM00849">
    <property type="entry name" value="Lactamase_B"/>
    <property type="match status" value="1"/>
</dbReference>
<dbReference type="SUPFAM" id="SSF56281">
    <property type="entry name" value="Metallo-hydrolase/oxidoreductase"/>
    <property type="match status" value="1"/>
</dbReference>
<comment type="subcellular location">
    <subcellularLocation>
        <location evidence="1">Cell membrane</location>
        <topology evidence="1">Multi-pass membrane protein</topology>
    </subcellularLocation>
</comment>
<evidence type="ECO:0000256" key="2">
    <source>
        <dbReference type="ARBA" id="ARBA00022475"/>
    </source>
</evidence>
<name>A0ABY4ESI6_9BACI</name>
<dbReference type="InterPro" id="IPR052159">
    <property type="entry name" value="Competence_DNA_uptake"/>
</dbReference>
<evidence type="ECO:0000313" key="8">
    <source>
        <dbReference type="EMBL" id="UOQ47392.1"/>
    </source>
</evidence>
<dbReference type="Proteomes" id="UP000831782">
    <property type="component" value="Chromosome"/>
</dbReference>
<evidence type="ECO:0000256" key="3">
    <source>
        <dbReference type="ARBA" id="ARBA00022692"/>
    </source>
</evidence>
<keyword evidence="4 6" id="KW-1133">Transmembrane helix</keyword>
<sequence>MYQRLHWYVIIYLVCFIFNDGNFLWLLLVLAMLGLFMHYCFRFTNLFIASLILFAFLAYFQIPSLEISKPLNTSSQTLQGTIVSMIEEQSQFLRFTLETADEMLVQVYLYPSTDQSQPNIDIFRTGASCKLTGKFETIPTKRNPGQFDYKYYLASQGIHYQFVIEPTFESDCEGQSFLQNVYDARKKHLSHMKERLSTFTFSWYAALLFGDRQYLDEEVVSLFQDWNLSHLLAISGLHVGFIIAITYFLLLFLYRITLERAQLLVVCLLILYPLMASGAASVWRASLLAIVLIAIHKSPVKFAITDSLSIVFLFMVLFHSYSIYSLAFQFSFMVTFAIILSRKVIAGSLNYIWIVLRISLVSMLIILPLQLLHFYQFQPLSVLLNLIIIPYFTVIVMPFLLFILCLSFLPNVLSLADRLFSELHYVMIENIHIINDWVSVPWVTGEFPTEFILPYYCLMCGMLYFLEKQQFMKSFCLSMALVTLLVIINIKPYLNEYGYVTMLDIGQGDAIVVELPYRKRVIIIDAAGTMSADFSSPSSKNFDQIIDPFLKSKGITEIDAVIVSHADHDHIGSVSDILKHYNVQAIITSPFFDQTKLAEWRNISQADFITVESGDQFLIDKQSFQVMSPISDLSDSNENSLVMKTVFGKLTWLFTGDIGEKGETALVRQFPFEKIDVLKVAHHGSSTSSSKNYLDTIQPELALISVGVNNRYGHPDQEVVDRLTAHGVQILRTDINGAIIYKFSSDSGTVSTYLP</sequence>
<dbReference type="Pfam" id="PF00753">
    <property type="entry name" value="Lactamase_B"/>
    <property type="match status" value="1"/>
</dbReference>
<evidence type="ECO:0000256" key="4">
    <source>
        <dbReference type="ARBA" id="ARBA00022989"/>
    </source>
</evidence>
<dbReference type="CDD" id="cd07731">
    <property type="entry name" value="ComA-like_MBL-fold"/>
    <property type="match status" value="1"/>
</dbReference>
<evidence type="ECO:0000256" key="1">
    <source>
        <dbReference type="ARBA" id="ARBA00004651"/>
    </source>
</evidence>
<evidence type="ECO:0000313" key="9">
    <source>
        <dbReference type="Proteomes" id="UP000831782"/>
    </source>
</evidence>